<comment type="caution">
    <text evidence="1">The sequence shown here is derived from an EMBL/GenBank/DDBJ whole genome shotgun (WGS) entry which is preliminary data.</text>
</comment>
<evidence type="ECO:0000313" key="2">
    <source>
        <dbReference type="Proteomes" id="UP000677244"/>
    </source>
</evidence>
<name>A0ABS3Z3Q5_9BACT</name>
<gene>
    <name evidence="1" type="ORF">J7I42_31215</name>
</gene>
<dbReference type="EMBL" id="JAGHKO010000017">
    <property type="protein sequence ID" value="MBO9204801.1"/>
    <property type="molecule type" value="Genomic_DNA"/>
</dbReference>
<evidence type="ECO:0000313" key="1">
    <source>
        <dbReference type="EMBL" id="MBO9204801.1"/>
    </source>
</evidence>
<proteinExistence type="predicted"/>
<dbReference type="Proteomes" id="UP000677244">
    <property type="component" value="Unassembled WGS sequence"/>
</dbReference>
<dbReference type="RefSeq" id="WP_209143735.1">
    <property type="nucleotide sequence ID" value="NZ_JAGHKO010000017.1"/>
</dbReference>
<accession>A0ABS3Z3Q5</accession>
<sequence>MINTLIRKNVILLLLAVNFVSCRKDIKSTEDITDDTPVKLKGVIPVTFDWKTVDYMPTPPGQTLIPVPWIGQGSLTSLYGIDVIGDNRHEDGWILLYSTFDANASGPLQNPYFILYNRFRGLMRIFLYLTGNFALESSHLTNGMTLLSGTPSQMLAYMGNNFVDLTQPHMSFTQIEKAPIDGSMPMATNKWFMMQYELAYDPQLASIPFTNMQLSWFTNYNAISQISLGGNIDGTIKGTIAASGEGSNNVLKSALGNAGKIAGTVGLAAVGSQFLNNAAGNYPGKNFTYDSQGNVTGDENHNSNNNLGLPDKLFTSMKDGMAAGLSAATGNIPGAVAGVFSAIFGGSSQPQQQTVSLNLNATLTLNGTTTAPGSFPASPTSIWVPGTQGLTASNSANIQGYIPLYENPLGVFSLSSAPTAIKESYSIQNADRSYENRTEVAINTNSYTIQFNPAVVNGTANGATISNLTQEVVIERTGNEDVYGTREQVGDIVYWTEPASNAVVAYNVGRQQHPYPIIDQAWLRISFDITPNNNPAARTKIIKTFVAHF</sequence>
<protein>
    <submittedName>
        <fullName evidence="1">Uncharacterized protein</fullName>
    </submittedName>
</protein>
<keyword evidence="2" id="KW-1185">Reference proteome</keyword>
<organism evidence="1 2">
    <name type="scientific">Niastella soli</name>
    <dbReference type="NCBI Taxonomy" id="2821487"/>
    <lineage>
        <taxon>Bacteria</taxon>
        <taxon>Pseudomonadati</taxon>
        <taxon>Bacteroidota</taxon>
        <taxon>Chitinophagia</taxon>
        <taxon>Chitinophagales</taxon>
        <taxon>Chitinophagaceae</taxon>
        <taxon>Niastella</taxon>
    </lineage>
</organism>
<reference evidence="1 2" key="1">
    <citation type="submission" date="2021-03" db="EMBL/GenBank/DDBJ databases">
        <title>Assistant Professor.</title>
        <authorList>
            <person name="Huq M.A."/>
        </authorList>
    </citation>
    <scope>NUCLEOTIDE SEQUENCE [LARGE SCALE GENOMIC DNA]</scope>
    <source>
        <strain evidence="1 2">MAH-29</strain>
    </source>
</reference>